<dbReference type="Proteomes" id="UP000887577">
    <property type="component" value="Unplaced"/>
</dbReference>
<evidence type="ECO:0000256" key="1">
    <source>
        <dbReference type="SAM" id="Coils"/>
    </source>
</evidence>
<organism evidence="3 4">
    <name type="scientific">Panagrolaimus superbus</name>
    <dbReference type="NCBI Taxonomy" id="310955"/>
    <lineage>
        <taxon>Eukaryota</taxon>
        <taxon>Metazoa</taxon>
        <taxon>Ecdysozoa</taxon>
        <taxon>Nematoda</taxon>
        <taxon>Chromadorea</taxon>
        <taxon>Rhabditida</taxon>
        <taxon>Tylenchina</taxon>
        <taxon>Panagrolaimomorpha</taxon>
        <taxon>Panagrolaimoidea</taxon>
        <taxon>Panagrolaimidae</taxon>
        <taxon>Panagrolaimus</taxon>
    </lineage>
</organism>
<dbReference type="InterPro" id="IPR000593">
    <property type="entry name" value="RasGAP_C"/>
</dbReference>
<dbReference type="Pfam" id="PF03836">
    <property type="entry name" value="RasGAP_C"/>
    <property type="match status" value="1"/>
</dbReference>
<evidence type="ECO:0000313" key="3">
    <source>
        <dbReference type="Proteomes" id="UP000887577"/>
    </source>
</evidence>
<dbReference type="GO" id="GO:1903479">
    <property type="term" value="P:mitotic actomyosin contractile ring assembly actin filament organization"/>
    <property type="evidence" value="ECO:0007669"/>
    <property type="project" value="TreeGrafter"/>
</dbReference>
<dbReference type="AlphaFoldDB" id="A0A914Y343"/>
<name>A0A914Y343_9BILA</name>
<dbReference type="PANTHER" id="PTHR14149">
    <property type="entry name" value="RAS GTPASE-ACTIVATING PROTEIN WITH IQ MOTIF"/>
    <property type="match status" value="1"/>
</dbReference>
<dbReference type="GO" id="GO:0005096">
    <property type="term" value="F:GTPase activator activity"/>
    <property type="evidence" value="ECO:0007669"/>
    <property type="project" value="TreeGrafter"/>
</dbReference>
<accession>A0A914Y343</accession>
<keyword evidence="3" id="KW-1185">Reference proteome</keyword>
<evidence type="ECO:0000259" key="2">
    <source>
        <dbReference type="Pfam" id="PF03836"/>
    </source>
</evidence>
<protein>
    <submittedName>
        <fullName evidence="4">RasGAP protein C-terminal domain-containing protein</fullName>
    </submittedName>
</protein>
<dbReference type="WBParaSite" id="PSU_v2.g14605.t1">
    <property type="protein sequence ID" value="PSU_v2.g14605.t1"/>
    <property type="gene ID" value="PSU_v2.g14605"/>
</dbReference>
<dbReference type="GO" id="GO:0005938">
    <property type="term" value="C:cell cortex"/>
    <property type="evidence" value="ECO:0007669"/>
    <property type="project" value="TreeGrafter"/>
</dbReference>
<dbReference type="PANTHER" id="PTHR14149:SF14">
    <property type="entry name" value="CALPONIN-HOMOLOGY (CH) DOMAIN-CONTAINING PROTEIN"/>
    <property type="match status" value="1"/>
</dbReference>
<evidence type="ECO:0000313" key="4">
    <source>
        <dbReference type="WBParaSite" id="PSU_v2.g14605.t1"/>
    </source>
</evidence>
<keyword evidence="1" id="KW-0175">Coiled coil</keyword>
<sequence>MMELGADGKGFSDEFAYMQSLNTTLIQINDIFTNIASNHLIRQGSAFTLNREPMFADGIKPILHIETKYINHIFQHIEVCKNTVFPENEESKLRDLLEKAKIPSNEVAILFLKPFPKENDQIDGGHLLIETKKLVLELLEIGCKGSTIKELLTTNDEEIIINGYGEISDDESENLMLRAKKDALSHNLSQLEKYGIISSENDYDDILKQISHDLTAKDEIQNNQNHQLEAYDRKINELKAKKNEYQDQVEQYRKFIENHRT</sequence>
<dbReference type="GO" id="GO:0051015">
    <property type="term" value="F:actin filament binding"/>
    <property type="evidence" value="ECO:0007669"/>
    <property type="project" value="TreeGrafter"/>
</dbReference>
<reference evidence="4" key="1">
    <citation type="submission" date="2022-11" db="UniProtKB">
        <authorList>
            <consortium name="WormBaseParasite"/>
        </authorList>
    </citation>
    <scope>IDENTIFICATION</scope>
</reference>
<feature type="coiled-coil region" evidence="1">
    <location>
        <begin position="221"/>
        <end position="258"/>
    </location>
</feature>
<feature type="domain" description="RasGAP protein C-terminal" evidence="2">
    <location>
        <begin position="178"/>
        <end position="259"/>
    </location>
</feature>
<proteinExistence type="predicted"/>
<dbReference type="GO" id="GO:0005516">
    <property type="term" value="F:calmodulin binding"/>
    <property type="evidence" value="ECO:0007669"/>
    <property type="project" value="TreeGrafter"/>
</dbReference>